<sequence length="113" mass="12391">RKRRQTTHHRDLPTSIAVTRSGHAFEGRVLPVVKRLVSRGMPLLLVELPDGSRSHIPVAWTDIGDTGVSSSDATANHIAICRLADLQHLRFVADALLQRRDESPPAQGEGICN</sequence>
<keyword evidence="2" id="KW-1185">Reference proteome</keyword>
<protein>
    <submittedName>
        <fullName evidence="1">Uncharacterized protein</fullName>
    </submittedName>
</protein>
<feature type="non-terminal residue" evidence="1">
    <location>
        <position position="1"/>
    </location>
</feature>
<proteinExistence type="predicted"/>
<name>A0ABT7KT83_9HYPH</name>
<reference evidence="1" key="1">
    <citation type="submission" date="2023-06" db="EMBL/GenBank/DDBJ databases">
        <title>Phylogenetic Diversity of Rhizobium strains.</title>
        <authorList>
            <person name="Moura F.T."/>
            <person name="Helene L.C.F."/>
            <person name="Hungria M."/>
        </authorList>
    </citation>
    <scope>NUCLEOTIDE SEQUENCE</scope>
    <source>
        <strain evidence="1">CCGE524</strain>
    </source>
</reference>
<gene>
    <name evidence="1" type="ORF">PY650_36255</name>
</gene>
<organism evidence="1 2">
    <name type="scientific">Rhizobium calliandrae</name>
    <dbReference type="NCBI Taxonomy" id="1312182"/>
    <lineage>
        <taxon>Bacteria</taxon>
        <taxon>Pseudomonadati</taxon>
        <taxon>Pseudomonadota</taxon>
        <taxon>Alphaproteobacteria</taxon>
        <taxon>Hyphomicrobiales</taxon>
        <taxon>Rhizobiaceae</taxon>
        <taxon>Rhizobium/Agrobacterium group</taxon>
        <taxon>Rhizobium</taxon>
    </lineage>
</organism>
<accession>A0ABT7KT83</accession>
<comment type="caution">
    <text evidence="1">The sequence shown here is derived from an EMBL/GenBank/DDBJ whole genome shotgun (WGS) entry which is preliminary data.</text>
</comment>
<dbReference type="EMBL" id="JARFYN010000130">
    <property type="protein sequence ID" value="MDL2410888.1"/>
    <property type="molecule type" value="Genomic_DNA"/>
</dbReference>
<evidence type="ECO:0000313" key="1">
    <source>
        <dbReference type="EMBL" id="MDL2410888.1"/>
    </source>
</evidence>
<dbReference type="RefSeq" id="WP_285884901.1">
    <property type="nucleotide sequence ID" value="NZ_JARFYN010000130.1"/>
</dbReference>
<evidence type="ECO:0000313" key="2">
    <source>
        <dbReference type="Proteomes" id="UP001172630"/>
    </source>
</evidence>
<dbReference type="Proteomes" id="UP001172630">
    <property type="component" value="Unassembled WGS sequence"/>
</dbReference>